<dbReference type="Proteomes" id="UP001054945">
    <property type="component" value="Unassembled WGS sequence"/>
</dbReference>
<evidence type="ECO:0000313" key="2">
    <source>
        <dbReference type="EMBL" id="GIY40587.1"/>
    </source>
</evidence>
<protein>
    <submittedName>
        <fullName evidence="2">Uncharacterized protein</fullName>
    </submittedName>
</protein>
<sequence>MSTDLVNAFTDVRDAMEPTQWMPRDSGTRKDTFLPPRDESFVRKEETANDLYRNRLRNAGHLPHGRVEFSANRRERTCSYCGENGTEGGGARLRTCFEFGIVCFFPPLLLLQAARS</sequence>
<evidence type="ECO:0000256" key="1">
    <source>
        <dbReference type="SAM" id="MobiDB-lite"/>
    </source>
</evidence>
<feature type="region of interest" description="Disordered" evidence="1">
    <location>
        <begin position="16"/>
        <end position="35"/>
    </location>
</feature>
<reference evidence="2 3" key="1">
    <citation type="submission" date="2021-06" db="EMBL/GenBank/DDBJ databases">
        <title>Caerostris extrusa draft genome.</title>
        <authorList>
            <person name="Kono N."/>
            <person name="Arakawa K."/>
        </authorList>
    </citation>
    <scope>NUCLEOTIDE SEQUENCE [LARGE SCALE GENOMIC DNA]</scope>
</reference>
<accession>A0AAV4T7A8</accession>
<dbReference type="AlphaFoldDB" id="A0AAV4T7A8"/>
<proteinExistence type="predicted"/>
<name>A0AAV4T7A8_CAEEX</name>
<feature type="compositionally biased region" description="Basic and acidic residues" evidence="1">
    <location>
        <begin position="26"/>
        <end position="35"/>
    </location>
</feature>
<keyword evidence="3" id="KW-1185">Reference proteome</keyword>
<evidence type="ECO:0000313" key="3">
    <source>
        <dbReference type="Proteomes" id="UP001054945"/>
    </source>
</evidence>
<gene>
    <name evidence="2" type="ORF">CEXT_732051</name>
</gene>
<comment type="caution">
    <text evidence="2">The sequence shown here is derived from an EMBL/GenBank/DDBJ whole genome shotgun (WGS) entry which is preliminary data.</text>
</comment>
<dbReference type="EMBL" id="BPLR01010632">
    <property type="protein sequence ID" value="GIY40587.1"/>
    <property type="molecule type" value="Genomic_DNA"/>
</dbReference>
<organism evidence="2 3">
    <name type="scientific">Caerostris extrusa</name>
    <name type="common">Bark spider</name>
    <name type="synonym">Caerostris bankana</name>
    <dbReference type="NCBI Taxonomy" id="172846"/>
    <lineage>
        <taxon>Eukaryota</taxon>
        <taxon>Metazoa</taxon>
        <taxon>Ecdysozoa</taxon>
        <taxon>Arthropoda</taxon>
        <taxon>Chelicerata</taxon>
        <taxon>Arachnida</taxon>
        <taxon>Araneae</taxon>
        <taxon>Araneomorphae</taxon>
        <taxon>Entelegynae</taxon>
        <taxon>Araneoidea</taxon>
        <taxon>Araneidae</taxon>
        <taxon>Caerostris</taxon>
    </lineage>
</organism>